<dbReference type="PANTHER" id="PTHR33359">
    <property type="entry name" value="MOLYBDOPTERIN SYNTHASE SULFUR CARRIER SUBUNIT"/>
    <property type="match status" value="1"/>
</dbReference>
<sequence>MNIKILYFASLRDTVGRAEESFVLPSGVATVGDLRAFLAERGDKWDALAEGRNVRAARNQRMANPTDPVGPGDEIAFFPPVTGG</sequence>
<dbReference type="InterPro" id="IPR044672">
    <property type="entry name" value="MOCS2A"/>
</dbReference>
<proteinExistence type="inferred from homology"/>
<keyword evidence="1" id="KW-0547">Nucleotide-binding</keyword>
<evidence type="ECO:0000313" key="4">
    <source>
        <dbReference type="EMBL" id="NMF93917.1"/>
    </source>
</evidence>
<accession>A0ABX1N3Q8</accession>
<dbReference type="Gene3D" id="3.10.20.30">
    <property type="match status" value="1"/>
</dbReference>
<reference evidence="4" key="1">
    <citation type="submission" date="2019-12" db="EMBL/GenBank/DDBJ databases">
        <title>Comparative genomics gives insights into the taxonomy of the Azoarcus-Aromatoleum group and reveals separate origins of nif in the plant-associated Azoarcus and non-plant-associated Aromatoleum sub-groups.</title>
        <authorList>
            <person name="Lafos M."/>
            <person name="Maluk M."/>
            <person name="Batista M."/>
            <person name="Junghare M."/>
            <person name="Carmona M."/>
            <person name="Faoro H."/>
            <person name="Cruz L.M."/>
            <person name="Battistoni F."/>
            <person name="De Souza E."/>
            <person name="Pedrosa F."/>
            <person name="Chen W.-M."/>
            <person name="Poole P.S."/>
            <person name="Dixon R.A."/>
            <person name="James E.K."/>
        </authorList>
    </citation>
    <scope>NUCLEOTIDE SEQUENCE</scope>
    <source>
        <strain evidence="4">U120</strain>
    </source>
</reference>
<dbReference type="RefSeq" id="WP_169199168.1">
    <property type="nucleotide sequence ID" value="NZ_WTVH02000007.1"/>
</dbReference>
<dbReference type="Proteomes" id="UP000601990">
    <property type="component" value="Unassembled WGS sequence"/>
</dbReference>
<dbReference type="EMBL" id="WTVH01000020">
    <property type="protein sequence ID" value="NMF93917.1"/>
    <property type="molecule type" value="Genomic_DNA"/>
</dbReference>
<dbReference type="InterPro" id="IPR003749">
    <property type="entry name" value="ThiS/MoaD-like"/>
</dbReference>
<evidence type="ECO:0000256" key="2">
    <source>
        <dbReference type="ARBA" id="ARBA00024200"/>
    </source>
</evidence>
<comment type="similarity">
    <text evidence="2">Belongs to the MoaD family.</text>
</comment>
<name>A0ABX1N3Q8_9RHOO</name>
<dbReference type="SUPFAM" id="SSF54285">
    <property type="entry name" value="MoaD/ThiS"/>
    <property type="match status" value="1"/>
</dbReference>
<protein>
    <recommendedName>
        <fullName evidence="3">Molybdopterin synthase sulfur carrier subunit</fullName>
    </recommendedName>
</protein>
<dbReference type="InterPro" id="IPR012675">
    <property type="entry name" value="Beta-grasp_dom_sf"/>
</dbReference>
<dbReference type="CDD" id="cd00754">
    <property type="entry name" value="Ubl_MoaD"/>
    <property type="match status" value="1"/>
</dbReference>
<keyword evidence="5" id="KW-1185">Reference proteome</keyword>
<comment type="caution">
    <text evidence="4">The sequence shown here is derived from an EMBL/GenBank/DDBJ whole genome shotgun (WGS) entry which is preliminary data.</text>
</comment>
<evidence type="ECO:0000256" key="3">
    <source>
        <dbReference type="ARBA" id="ARBA00024247"/>
    </source>
</evidence>
<dbReference type="PANTHER" id="PTHR33359:SF1">
    <property type="entry name" value="MOLYBDOPTERIN SYNTHASE SULFUR CARRIER SUBUNIT"/>
    <property type="match status" value="1"/>
</dbReference>
<gene>
    <name evidence="4" type="primary">moaD</name>
    <name evidence="4" type="ORF">GO608_11315</name>
</gene>
<dbReference type="NCBIfam" id="TIGR01682">
    <property type="entry name" value="moaD"/>
    <property type="match status" value="1"/>
</dbReference>
<organism evidence="4 5">
    <name type="scientific">Aromatoleum buckelii</name>
    <dbReference type="NCBI Taxonomy" id="200254"/>
    <lineage>
        <taxon>Bacteria</taxon>
        <taxon>Pseudomonadati</taxon>
        <taxon>Pseudomonadota</taxon>
        <taxon>Betaproteobacteria</taxon>
        <taxon>Rhodocyclales</taxon>
        <taxon>Rhodocyclaceae</taxon>
        <taxon>Aromatoleum</taxon>
    </lineage>
</organism>
<evidence type="ECO:0000256" key="1">
    <source>
        <dbReference type="ARBA" id="ARBA00022741"/>
    </source>
</evidence>
<evidence type="ECO:0000313" key="5">
    <source>
        <dbReference type="Proteomes" id="UP000601990"/>
    </source>
</evidence>
<dbReference type="InterPro" id="IPR016155">
    <property type="entry name" value="Mopterin_synth/thiamin_S_b"/>
</dbReference>
<dbReference type="Pfam" id="PF02597">
    <property type="entry name" value="ThiS"/>
    <property type="match status" value="1"/>
</dbReference>